<dbReference type="Gene3D" id="1.10.390.10">
    <property type="entry name" value="Neutral Protease Domain 2"/>
    <property type="match status" value="1"/>
</dbReference>
<dbReference type="GO" id="GO:0042277">
    <property type="term" value="F:peptide binding"/>
    <property type="evidence" value="ECO:0007669"/>
    <property type="project" value="TreeGrafter"/>
</dbReference>
<evidence type="ECO:0000256" key="1">
    <source>
        <dbReference type="ARBA" id="ARBA00001947"/>
    </source>
</evidence>
<keyword evidence="5" id="KW-0378">Hydrolase</keyword>
<dbReference type="PRINTS" id="PR00756">
    <property type="entry name" value="ALADIPTASE"/>
</dbReference>
<keyword evidence="3" id="KW-0645">Protease</keyword>
<dbReference type="InterPro" id="IPR027268">
    <property type="entry name" value="Peptidase_M4/M1_CTD_sf"/>
</dbReference>
<proteinExistence type="inferred from homology"/>
<evidence type="ECO:0008006" key="12">
    <source>
        <dbReference type="Google" id="ProtNLM"/>
    </source>
</evidence>
<keyword evidence="6" id="KW-0862">Zinc</keyword>
<dbReference type="Proteomes" id="UP001328107">
    <property type="component" value="Unassembled WGS sequence"/>
</dbReference>
<dbReference type="Pfam" id="PF17900">
    <property type="entry name" value="Peptidase_M1_N"/>
    <property type="match status" value="1"/>
</dbReference>
<dbReference type="GO" id="GO:0043171">
    <property type="term" value="P:peptide catabolic process"/>
    <property type="evidence" value="ECO:0007669"/>
    <property type="project" value="TreeGrafter"/>
</dbReference>
<dbReference type="SUPFAM" id="SSF55486">
    <property type="entry name" value="Metalloproteases ('zincins'), catalytic domain"/>
    <property type="match status" value="1"/>
</dbReference>
<name>A0AAN5CBD3_9BILA</name>
<evidence type="ECO:0000259" key="8">
    <source>
        <dbReference type="Pfam" id="PF01433"/>
    </source>
</evidence>
<dbReference type="GO" id="GO:0008270">
    <property type="term" value="F:zinc ion binding"/>
    <property type="evidence" value="ECO:0007669"/>
    <property type="project" value="InterPro"/>
</dbReference>
<sequence>RNQRENSTEFPYISLQTHCEPTRSRRWFPCFDEPDKKAKFQLTVTHPRELAAYSNTRIQDSSDINGELRTTYFEQTVPLPTYLVALAITEQPAVELTIDGYEFRGIGFNREKAAQTAAEALAQLRNHSIFNGVDFFPEKTDILVVDDYSSGAMENPGLITFLQNKSDNFNTHVHELAHMYFGNLVTLSTFGDIWVNEGFASFFDSNLK</sequence>
<dbReference type="InterPro" id="IPR001930">
    <property type="entry name" value="Peptidase_M1"/>
</dbReference>
<reference evidence="11" key="1">
    <citation type="submission" date="2022-10" db="EMBL/GenBank/DDBJ databases">
        <title>Genome assembly of Pristionchus species.</title>
        <authorList>
            <person name="Yoshida K."/>
            <person name="Sommer R.J."/>
        </authorList>
    </citation>
    <scope>NUCLEOTIDE SEQUENCE [LARGE SCALE GENOMIC DNA]</scope>
    <source>
        <strain evidence="11">RS5460</strain>
    </source>
</reference>
<dbReference type="InterPro" id="IPR045357">
    <property type="entry name" value="Aminopeptidase_N-like_N"/>
</dbReference>
<protein>
    <recommendedName>
        <fullName evidence="12">Peptidase</fullName>
    </recommendedName>
</protein>
<keyword evidence="4" id="KW-0479">Metal-binding</keyword>
<dbReference type="SUPFAM" id="SSF63737">
    <property type="entry name" value="Leukotriene A4 hydrolase N-terminal domain"/>
    <property type="match status" value="1"/>
</dbReference>
<gene>
    <name evidence="10" type="ORF">PMAYCL1PPCAC_06109</name>
</gene>
<evidence type="ECO:0000256" key="5">
    <source>
        <dbReference type="ARBA" id="ARBA00022801"/>
    </source>
</evidence>
<comment type="similarity">
    <text evidence="2">Belongs to the peptidase M1 family.</text>
</comment>
<accession>A0AAN5CBD3</accession>
<feature type="domain" description="Peptidase M1 membrane alanine aminopeptidase" evidence="8">
    <location>
        <begin position="133"/>
        <end position="205"/>
    </location>
</feature>
<dbReference type="Gene3D" id="2.60.40.1730">
    <property type="entry name" value="tricorn interacting facor f3 domain"/>
    <property type="match status" value="1"/>
</dbReference>
<comment type="cofactor">
    <cofactor evidence="1">
        <name>Zn(2+)</name>
        <dbReference type="ChEBI" id="CHEBI:29105"/>
    </cofactor>
</comment>
<dbReference type="Pfam" id="PF01433">
    <property type="entry name" value="Peptidase_M1"/>
    <property type="match status" value="1"/>
</dbReference>
<dbReference type="GO" id="GO:0070006">
    <property type="term" value="F:metalloaminopeptidase activity"/>
    <property type="evidence" value="ECO:0007669"/>
    <property type="project" value="TreeGrafter"/>
</dbReference>
<keyword evidence="7" id="KW-0482">Metalloprotease</keyword>
<dbReference type="InterPro" id="IPR050344">
    <property type="entry name" value="Peptidase_M1_aminopeptidases"/>
</dbReference>
<keyword evidence="11" id="KW-1185">Reference proteome</keyword>
<dbReference type="GO" id="GO:0016020">
    <property type="term" value="C:membrane"/>
    <property type="evidence" value="ECO:0007669"/>
    <property type="project" value="TreeGrafter"/>
</dbReference>
<dbReference type="GO" id="GO:0005737">
    <property type="term" value="C:cytoplasm"/>
    <property type="evidence" value="ECO:0007669"/>
    <property type="project" value="TreeGrafter"/>
</dbReference>
<organism evidence="10 11">
    <name type="scientific">Pristionchus mayeri</name>
    <dbReference type="NCBI Taxonomy" id="1317129"/>
    <lineage>
        <taxon>Eukaryota</taxon>
        <taxon>Metazoa</taxon>
        <taxon>Ecdysozoa</taxon>
        <taxon>Nematoda</taxon>
        <taxon>Chromadorea</taxon>
        <taxon>Rhabditida</taxon>
        <taxon>Rhabditina</taxon>
        <taxon>Diplogasteromorpha</taxon>
        <taxon>Diplogasteroidea</taxon>
        <taxon>Neodiplogasteridae</taxon>
        <taxon>Pristionchus</taxon>
    </lineage>
</organism>
<dbReference type="InterPro" id="IPR042097">
    <property type="entry name" value="Aminopeptidase_N-like_N_sf"/>
</dbReference>
<feature type="domain" description="Aminopeptidase N-like N-terminal" evidence="9">
    <location>
        <begin position="15"/>
        <end position="83"/>
    </location>
</feature>
<evidence type="ECO:0000256" key="4">
    <source>
        <dbReference type="ARBA" id="ARBA00022723"/>
    </source>
</evidence>
<comment type="caution">
    <text evidence="10">The sequence shown here is derived from an EMBL/GenBank/DDBJ whole genome shotgun (WGS) entry which is preliminary data.</text>
</comment>
<dbReference type="InterPro" id="IPR014782">
    <property type="entry name" value="Peptidase_M1_dom"/>
</dbReference>
<feature type="non-terminal residue" evidence="10">
    <location>
        <position position="208"/>
    </location>
</feature>
<dbReference type="EMBL" id="BTRK01000002">
    <property type="protein sequence ID" value="GMR35914.1"/>
    <property type="molecule type" value="Genomic_DNA"/>
</dbReference>
<dbReference type="GO" id="GO:0005615">
    <property type="term" value="C:extracellular space"/>
    <property type="evidence" value="ECO:0007669"/>
    <property type="project" value="TreeGrafter"/>
</dbReference>
<evidence type="ECO:0000313" key="11">
    <source>
        <dbReference type="Proteomes" id="UP001328107"/>
    </source>
</evidence>
<evidence type="ECO:0000256" key="7">
    <source>
        <dbReference type="ARBA" id="ARBA00023049"/>
    </source>
</evidence>
<evidence type="ECO:0000313" key="10">
    <source>
        <dbReference type="EMBL" id="GMR35914.1"/>
    </source>
</evidence>
<dbReference type="GO" id="GO:0006508">
    <property type="term" value="P:proteolysis"/>
    <property type="evidence" value="ECO:0007669"/>
    <property type="project" value="UniProtKB-KW"/>
</dbReference>
<evidence type="ECO:0000256" key="2">
    <source>
        <dbReference type="ARBA" id="ARBA00010136"/>
    </source>
</evidence>
<evidence type="ECO:0000256" key="6">
    <source>
        <dbReference type="ARBA" id="ARBA00022833"/>
    </source>
</evidence>
<feature type="non-terminal residue" evidence="10">
    <location>
        <position position="1"/>
    </location>
</feature>
<evidence type="ECO:0000256" key="3">
    <source>
        <dbReference type="ARBA" id="ARBA00022670"/>
    </source>
</evidence>
<dbReference type="PANTHER" id="PTHR11533:SF299">
    <property type="entry name" value="AMINOPEPTIDASE"/>
    <property type="match status" value="1"/>
</dbReference>
<dbReference type="PANTHER" id="PTHR11533">
    <property type="entry name" value="PROTEASE M1 ZINC METALLOPROTEASE"/>
    <property type="match status" value="1"/>
</dbReference>
<dbReference type="AlphaFoldDB" id="A0AAN5CBD3"/>
<evidence type="ECO:0000259" key="9">
    <source>
        <dbReference type="Pfam" id="PF17900"/>
    </source>
</evidence>